<reference evidence="6" key="1">
    <citation type="submission" date="2022-03" db="EMBL/GenBank/DDBJ databases">
        <authorList>
            <person name="Martin H S."/>
        </authorList>
    </citation>
    <scope>NUCLEOTIDE SEQUENCE</scope>
</reference>
<dbReference type="SUPFAM" id="SSF55486">
    <property type="entry name" value="Metalloproteases ('zincins'), catalytic domain"/>
    <property type="match status" value="1"/>
</dbReference>
<feature type="chain" id="PRO_5046138221" description="Aminopeptidase" evidence="2">
    <location>
        <begin position="18"/>
        <end position="835"/>
    </location>
</feature>
<evidence type="ECO:0000256" key="2">
    <source>
        <dbReference type="SAM" id="SignalP"/>
    </source>
</evidence>
<dbReference type="Gene3D" id="2.60.40.1910">
    <property type="match status" value="1"/>
</dbReference>
<evidence type="ECO:0000256" key="1">
    <source>
        <dbReference type="ARBA" id="ARBA00010136"/>
    </source>
</evidence>
<accession>A0ABN8IXT2</accession>
<dbReference type="PANTHER" id="PTHR11533:SF299">
    <property type="entry name" value="AMINOPEPTIDASE"/>
    <property type="match status" value="1"/>
</dbReference>
<dbReference type="Pfam" id="PF11838">
    <property type="entry name" value="ERAP1_C"/>
    <property type="match status" value="1"/>
</dbReference>
<keyword evidence="7" id="KW-1185">Reference proteome</keyword>
<feature type="signal peptide" evidence="2">
    <location>
        <begin position="1"/>
        <end position="17"/>
    </location>
</feature>
<dbReference type="Gene3D" id="1.10.390.10">
    <property type="entry name" value="Neutral Protease Domain 2"/>
    <property type="match status" value="1"/>
</dbReference>
<evidence type="ECO:0000259" key="5">
    <source>
        <dbReference type="Pfam" id="PF17900"/>
    </source>
</evidence>
<feature type="domain" description="Peptidase M1 membrane alanine aminopeptidase" evidence="3">
    <location>
        <begin position="270"/>
        <end position="467"/>
    </location>
</feature>
<dbReference type="SUPFAM" id="SSF63737">
    <property type="entry name" value="Leukotriene A4 hydrolase N-terminal domain"/>
    <property type="match status" value="1"/>
</dbReference>
<comment type="similarity">
    <text evidence="1">Belongs to the peptidase M1 family.</text>
</comment>
<sequence>MFARFLYFLIFFTTIDASFVEEECLNYTVYPVQYELTIIPYIYKTGDSYYDCSLVVTIIANAPNVKVIEMDAKGLDIRRDSVGVFDGSLDLVNKHRPYEYDAGRGKLYIYLTDSLKMYNVHKTQYLLKISFNKHIRNVDEGIFLADYKEHSKTKYLFATRLSPNKAKHFFPCFDNPRFEAVFKFKVFAPPSRVDLQTSNTSLVIAKEQRRYTGSNDYVIIEYVPSPQVTLDQVGFHYSNFVSRQFGEAIINLIHEFATTRRPLLNGPINLVAVPSLLNGYEISSWNLLANGESRLGYIPQITSIKQMNDMTFELAQQLCRIWLGNPGEPQRTRWKEEWFKEGVATYLAYYLLAQYNNGEMASEDIVPIGKYGLDMKHKSMSLDWHHSTPALAAFNRTLAVEIPSRYKQLVTMKTASILWMVENWLGAERFQKALAKYINSRRGKYISLEDFMISLDHDTVECLHQFFNGSTSSRVLNSWFHQSAYPLVNVQVLRDRNPNVIVLKQRQFSFTSHNRVDSNYLIPVSYIVQNNQNCYNCYQPRFTIGMQTYSFGENLNGGWILLNRNASGYYRVNYDLSTWRLIAKTLKEDHLAIDELDRAQIVNDILALFAAGDLDRDTALTVLDYLNEELSEVVWAAVIDGFELLKTDGASCHMTKNLYQEWQEFMRTKVAALYKRLIDSREQTANIRLFRSNIVNFACFVRYRPCVSLMRTFNSKSIARDRMNPDFRETFYYVLLHESNVNLAGDGLNLWEVEDKIKSEHKLREENRFLYRIPIGTARPLELMRSTTTEFLISTESTVGSTTAETLTAGPSGSMSREASLLITIFLIIFVAMTR</sequence>
<keyword evidence="2" id="KW-0732">Signal</keyword>
<dbReference type="InterPro" id="IPR027268">
    <property type="entry name" value="Peptidase_M4/M1_CTD_sf"/>
</dbReference>
<dbReference type="InterPro" id="IPR014782">
    <property type="entry name" value="Peptidase_M1_dom"/>
</dbReference>
<dbReference type="Gene3D" id="1.25.50.20">
    <property type="match status" value="1"/>
</dbReference>
<protein>
    <recommendedName>
        <fullName evidence="8">Aminopeptidase</fullName>
    </recommendedName>
</protein>
<dbReference type="InterPro" id="IPR050344">
    <property type="entry name" value="Peptidase_M1_aminopeptidases"/>
</dbReference>
<dbReference type="EMBL" id="OW152818">
    <property type="protein sequence ID" value="CAH2070906.1"/>
    <property type="molecule type" value="Genomic_DNA"/>
</dbReference>
<name>A0ABN8IXT2_9NEOP</name>
<gene>
    <name evidence="6" type="ORF">IPOD504_LOCUS14898</name>
</gene>
<dbReference type="Pfam" id="PF17900">
    <property type="entry name" value="Peptidase_M1_N"/>
    <property type="match status" value="1"/>
</dbReference>
<evidence type="ECO:0008006" key="8">
    <source>
        <dbReference type="Google" id="ProtNLM"/>
    </source>
</evidence>
<feature type="non-terminal residue" evidence="6">
    <location>
        <position position="1"/>
    </location>
</feature>
<proteinExistence type="inferred from homology"/>
<dbReference type="Proteomes" id="UP000837857">
    <property type="component" value="Chromosome 6"/>
</dbReference>
<dbReference type="Gene3D" id="2.60.40.1730">
    <property type="entry name" value="tricorn interacting facor f3 domain"/>
    <property type="match status" value="1"/>
</dbReference>
<dbReference type="Pfam" id="PF01433">
    <property type="entry name" value="Peptidase_M1"/>
    <property type="match status" value="1"/>
</dbReference>
<evidence type="ECO:0000259" key="4">
    <source>
        <dbReference type="Pfam" id="PF11838"/>
    </source>
</evidence>
<feature type="domain" description="Aminopeptidase N-like N-terminal" evidence="5">
    <location>
        <begin position="31"/>
        <end position="202"/>
    </location>
</feature>
<dbReference type="InterPro" id="IPR045357">
    <property type="entry name" value="Aminopeptidase_N-like_N"/>
</dbReference>
<dbReference type="PANTHER" id="PTHR11533">
    <property type="entry name" value="PROTEASE M1 ZINC METALLOPROTEASE"/>
    <property type="match status" value="1"/>
</dbReference>
<evidence type="ECO:0000313" key="7">
    <source>
        <dbReference type="Proteomes" id="UP000837857"/>
    </source>
</evidence>
<evidence type="ECO:0000313" key="6">
    <source>
        <dbReference type="EMBL" id="CAH2070906.1"/>
    </source>
</evidence>
<feature type="domain" description="ERAP1-like C-terminal" evidence="4">
    <location>
        <begin position="559"/>
        <end position="738"/>
    </location>
</feature>
<organism evidence="6 7">
    <name type="scientific">Iphiclides podalirius</name>
    <name type="common">scarce swallowtail</name>
    <dbReference type="NCBI Taxonomy" id="110791"/>
    <lineage>
        <taxon>Eukaryota</taxon>
        <taxon>Metazoa</taxon>
        <taxon>Ecdysozoa</taxon>
        <taxon>Arthropoda</taxon>
        <taxon>Hexapoda</taxon>
        <taxon>Insecta</taxon>
        <taxon>Pterygota</taxon>
        <taxon>Neoptera</taxon>
        <taxon>Endopterygota</taxon>
        <taxon>Lepidoptera</taxon>
        <taxon>Glossata</taxon>
        <taxon>Ditrysia</taxon>
        <taxon>Papilionoidea</taxon>
        <taxon>Papilionidae</taxon>
        <taxon>Papilioninae</taxon>
        <taxon>Iphiclides</taxon>
    </lineage>
</organism>
<dbReference type="InterPro" id="IPR024571">
    <property type="entry name" value="ERAP1-like_C_dom"/>
</dbReference>
<dbReference type="InterPro" id="IPR042097">
    <property type="entry name" value="Aminopeptidase_N-like_N_sf"/>
</dbReference>
<evidence type="ECO:0000259" key="3">
    <source>
        <dbReference type="Pfam" id="PF01433"/>
    </source>
</evidence>